<organism evidence="2 3">
    <name type="scientific">Chryseolinea soli</name>
    <dbReference type="NCBI Taxonomy" id="2321403"/>
    <lineage>
        <taxon>Bacteria</taxon>
        <taxon>Pseudomonadati</taxon>
        <taxon>Bacteroidota</taxon>
        <taxon>Cytophagia</taxon>
        <taxon>Cytophagales</taxon>
        <taxon>Fulvivirgaceae</taxon>
        <taxon>Chryseolinea</taxon>
    </lineage>
</organism>
<dbReference type="EMBL" id="CP032382">
    <property type="protein sequence ID" value="AYB35668.1"/>
    <property type="molecule type" value="Genomic_DNA"/>
</dbReference>
<gene>
    <name evidence="2" type="ORF">D4L85_23290</name>
</gene>
<evidence type="ECO:0000256" key="1">
    <source>
        <dbReference type="SAM" id="Phobius"/>
    </source>
</evidence>
<dbReference type="AlphaFoldDB" id="A0A385T3A5"/>
<keyword evidence="1" id="KW-1133">Transmembrane helix</keyword>
<keyword evidence="1" id="KW-0812">Transmembrane</keyword>
<evidence type="ECO:0008006" key="4">
    <source>
        <dbReference type="Google" id="ProtNLM"/>
    </source>
</evidence>
<keyword evidence="3" id="KW-1185">Reference proteome</keyword>
<sequence length="100" mass="11492">MNVDGIAFILCTLAVWRLTHLFSQEDGPFDLVLKFRKLFGHGFFGNLLDCFYCLSLWIAMPFAWWLCGEWISGLITWLALSGAASLLFKISEKNQKQEKI</sequence>
<name>A0A385T3A5_9BACT</name>
<dbReference type="KEGG" id="chk:D4L85_23290"/>
<evidence type="ECO:0000313" key="3">
    <source>
        <dbReference type="Proteomes" id="UP000266183"/>
    </source>
</evidence>
<keyword evidence="1" id="KW-0472">Membrane</keyword>
<dbReference type="OrthoDB" id="123391at2"/>
<protein>
    <recommendedName>
        <fullName evidence="4">DUF1360 domain-containing protein</fullName>
    </recommendedName>
</protein>
<evidence type="ECO:0000313" key="2">
    <source>
        <dbReference type="EMBL" id="AYB35668.1"/>
    </source>
</evidence>
<feature type="transmembrane region" description="Helical" evidence="1">
    <location>
        <begin position="43"/>
        <end position="64"/>
    </location>
</feature>
<feature type="transmembrane region" description="Helical" evidence="1">
    <location>
        <begin position="70"/>
        <end position="90"/>
    </location>
</feature>
<dbReference type="Proteomes" id="UP000266183">
    <property type="component" value="Chromosome"/>
</dbReference>
<reference evidence="3" key="1">
    <citation type="submission" date="2018-09" db="EMBL/GenBank/DDBJ databases">
        <title>Chryseolinea sp. KIS68-18 isolated from soil.</title>
        <authorList>
            <person name="Weon H.-Y."/>
            <person name="Kwon S.-W."/>
            <person name="Lee S.A."/>
        </authorList>
    </citation>
    <scope>NUCLEOTIDE SEQUENCE [LARGE SCALE GENOMIC DNA]</scope>
    <source>
        <strain evidence="3">KIS68-18</strain>
    </source>
</reference>
<proteinExistence type="predicted"/>
<accession>A0A385T3A5</accession>